<sequence length="380" mass="43060">MRLFRQSHKPRIASSTVALSDPCIVECVLEQLVGVYEELYEHKTEATYQSYPDLRACSLVSRAFRLPAQRLLAEALIFVHGRGVRQWIEHAPKDKRYPNRFVAFFDEFPFIPATSSGDGAKWSYEDLVELGRTVQGTKTLVMQLVGQHGLPGDVLSGRNLDVRDDFPCDLSRDWRSTLQLLGSSGSLDRLKTLNLAQLPFPQDYLLDLVRAAPTLLELSLPAIHWMSDLWPLYVFAATCTSLAYLSIETLDRASAEVLRAFPTGPRYVSITSLVALVGLGDPFVDQRLIDPADCPVYSLIATLHRKEPLSRNVERLYVGHLRWTSQDLGEWFDELEDTVGTSIDVDEIVTGLTKDEQRELDRLVRETARLRVEDTVRKKR</sequence>
<proteinExistence type="predicted"/>
<comment type="caution">
    <text evidence="1">The sequence shown here is derived from an EMBL/GenBank/DDBJ whole genome shotgun (WGS) entry which is preliminary data.</text>
</comment>
<evidence type="ECO:0008006" key="3">
    <source>
        <dbReference type="Google" id="ProtNLM"/>
    </source>
</evidence>
<organism evidence="1 2">
    <name type="scientific">Rhodotorula paludigena</name>
    <dbReference type="NCBI Taxonomy" id="86838"/>
    <lineage>
        <taxon>Eukaryota</taxon>
        <taxon>Fungi</taxon>
        <taxon>Dikarya</taxon>
        <taxon>Basidiomycota</taxon>
        <taxon>Pucciniomycotina</taxon>
        <taxon>Microbotryomycetes</taxon>
        <taxon>Sporidiobolales</taxon>
        <taxon>Sporidiobolaceae</taxon>
        <taxon>Rhodotorula</taxon>
    </lineage>
</organism>
<protein>
    <recommendedName>
        <fullName evidence="3">F-box domain-containing protein</fullName>
    </recommendedName>
</protein>
<name>A0AAV5GMJ1_9BASI</name>
<evidence type="ECO:0000313" key="2">
    <source>
        <dbReference type="Proteomes" id="UP001342314"/>
    </source>
</evidence>
<dbReference type="Proteomes" id="UP001342314">
    <property type="component" value="Unassembled WGS sequence"/>
</dbReference>
<dbReference type="EMBL" id="BQKY01000008">
    <property type="protein sequence ID" value="GJN91423.1"/>
    <property type="molecule type" value="Genomic_DNA"/>
</dbReference>
<accession>A0AAV5GMJ1</accession>
<keyword evidence="2" id="KW-1185">Reference proteome</keyword>
<dbReference type="AlphaFoldDB" id="A0AAV5GMJ1"/>
<reference evidence="1 2" key="1">
    <citation type="submission" date="2021-12" db="EMBL/GenBank/DDBJ databases">
        <title>High titer production of polyol ester of fatty acids by Rhodotorula paludigena BS15 towards product separation-free biomass refinery.</title>
        <authorList>
            <person name="Mano J."/>
            <person name="Ono H."/>
            <person name="Tanaka T."/>
            <person name="Naito K."/>
            <person name="Sushida H."/>
            <person name="Ike M."/>
            <person name="Tokuyasu K."/>
            <person name="Kitaoka M."/>
        </authorList>
    </citation>
    <scope>NUCLEOTIDE SEQUENCE [LARGE SCALE GENOMIC DNA]</scope>
    <source>
        <strain evidence="1 2">BS15</strain>
    </source>
</reference>
<evidence type="ECO:0000313" key="1">
    <source>
        <dbReference type="EMBL" id="GJN91423.1"/>
    </source>
</evidence>
<gene>
    <name evidence="1" type="ORF">Rhopal_004444-T1</name>
</gene>